<name>A0A3D8J597_9HELI</name>
<protein>
    <submittedName>
        <fullName evidence="1">DUF2972 domain-containing protein</fullName>
    </submittedName>
</protein>
<keyword evidence="2" id="KW-1185">Reference proteome</keyword>
<dbReference type="EMBL" id="NXLW01000008">
    <property type="protein sequence ID" value="RDU72315.1"/>
    <property type="molecule type" value="Genomic_DNA"/>
</dbReference>
<dbReference type="AlphaFoldDB" id="A0A3D8J597"/>
<dbReference type="Pfam" id="PF11186">
    <property type="entry name" value="DUF2972"/>
    <property type="match status" value="1"/>
</dbReference>
<evidence type="ECO:0000313" key="2">
    <source>
        <dbReference type="Proteomes" id="UP000256424"/>
    </source>
</evidence>
<gene>
    <name evidence="1" type="ORF">CQA66_05420</name>
</gene>
<dbReference type="Proteomes" id="UP000256424">
    <property type="component" value="Unassembled WGS sequence"/>
</dbReference>
<evidence type="ECO:0000313" key="1">
    <source>
        <dbReference type="EMBL" id="RDU72315.1"/>
    </source>
</evidence>
<dbReference type="InterPro" id="IPR021353">
    <property type="entry name" value="DUF2972"/>
</dbReference>
<dbReference type="RefSeq" id="WP_104762341.1">
    <property type="nucleotide sequence ID" value="NZ_FZPM01000003.1"/>
</dbReference>
<organism evidence="1 2">
    <name type="scientific">Helicobacter aurati</name>
    <dbReference type="NCBI Taxonomy" id="137778"/>
    <lineage>
        <taxon>Bacteria</taxon>
        <taxon>Pseudomonadati</taxon>
        <taxon>Campylobacterota</taxon>
        <taxon>Epsilonproteobacteria</taxon>
        <taxon>Campylobacterales</taxon>
        <taxon>Helicobacteraceae</taxon>
        <taxon>Helicobacter</taxon>
    </lineage>
</organism>
<proteinExistence type="predicted"/>
<accession>A0A3D8J597</accession>
<reference evidence="1 2" key="1">
    <citation type="submission" date="2018-04" db="EMBL/GenBank/DDBJ databases">
        <title>Novel Campyloabacter and Helicobacter Species and Strains.</title>
        <authorList>
            <person name="Mannion A.J."/>
            <person name="Shen Z."/>
            <person name="Fox J.G."/>
        </authorList>
    </citation>
    <scope>NUCLEOTIDE SEQUENCE [LARGE SCALE GENOMIC DNA]</scope>
    <source>
        <strain evidence="1 2">MIT 97-5075</strain>
    </source>
</reference>
<comment type="caution">
    <text evidence="1">The sequence shown here is derived from an EMBL/GenBank/DDBJ whole genome shotgun (WGS) entry which is preliminary data.</text>
</comment>
<sequence length="427" mass="50560">MKLTNNNTWRIFREKGIKQALTHRLNRILRDNIFIDLFIPLAWQLNKKLPKGYKFLYIASHATGHNAMQKFLTQCNIQTNWHFEEDGYTRYKDIYKRLIKDKHHYNIITLSEYNFTDHQKFFATIREKVPAIILVRDPIAICKSAINHSMERKNITTIIRGGGADLSALFSDCIQYNGYNTQTKQTFLSNTPSLNMLEYLISQRTSMQGMQTSFITHAIKESLPYITKIHYIDMNEITGKRTWKSIKKLSSLFDFLPPQDKHYFEGSLYGSLRPFLPIRFHIPYKNQDLEFICNLQQHSMTFESYSYNITSQVMPANYKHDKNFSHIMIWTTKASLEKLQENPCKTFVVQELDKLFSILQNEMNRNDSKKLTEKDVLEYLQRNPQTAKKLKVILDGEIEHIKQTRPDIIESWRYYLEFEAICKRCNI</sequence>
<dbReference type="OrthoDB" id="5328055at2"/>